<dbReference type="RefSeq" id="WP_111569083.1">
    <property type="nucleotide sequence ID" value="NZ_PIPK01000004.1"/>
</dbReference>
<keyword evidence="7" id="KW-0378">Hydrolase</keyword>
<dbReference type="GO" id="GO:0005524">
    <property type="term" value="F:ATP binding"/>
    <property type="evidence" value="ECO:0007669"/>
    <property type="project" value="UniProtKB-UniRule"/>
</dbReference>
<dbReference type="HAMAP" id="MF_02040">
    <property type="entry name" value="Mrp_NBP35"/>
    <property type="match status" value="1"/>
</dbReference>
<keyword evidence="2 7" id="KW-0547">Nucleotide-binding</keyword>
<evidence type="ECO:0000256" key="3">
    <source>
        <dbReference type="ARBA" id="ARBA00022840"/>
    </source>
</evidence>
<evidence type="ECO:0000256" key="2">
    <source>
        <dbReference type="ARBA" id="ARBA00022741"/>
    </source>
</evidence>
<dbReference type="InterPro" id="IPR033756">
    <property type="entry name" value="YlxH/NBP35"/>
</dbReference>
<dbReference type="EMBL" id="PIPK01000004">
    <property type="protein sequence ID" value="RUO25137.1"/>
    <property type="molecule type" value="Genomic_DNA"/>
</dbReference>
<proteinExistence type="inferred from homology"/>
<keyword evidence="11" id="KW-1185">Reference proteome</keyword>
<accession>A0A327X2Z1</accession>
<keyword evidence="4 7" id="KW-0408">Iron</keyword>
<keyword evidence="5 7" id="KW-0411">Iron-sulfur</keyword>
<dbReference type="Pfam" id="PF10609">
    <property type="entry name" value="ParA"/>
    <property type="match status" value="1"/>
</dbReference>
<dbReference type="PANTHER" id="PTHR42961:SF2">
    <property type="entry name" value="IRON-SULFUR PROTEIN NUBPL"/>
    <property type="match status" value="1"/>
</dbReference>
<evidence type="ECO:0000256" key="1">
    <source>
        <dbReference type="ARBA" id="ARBA00022723"/>
    </source>
</evidence>
<dbReference type="GO" id="GO:0046872">
    <property type="term" value="F:metal ion binding"/>
    <property type="evidence" value="ECO:0007669"/>
    <property type="project" value="UniProtKB-KW"/>
</dbReference>
<evidence type="ECO:0000313" key="10">
    <source>
        <dbReference type="Proteomes" id="UP000249203"/>
    </source>
</evidence>
<dbReference type="InterPro" id="IPR027417">
    <property type="entry name" value="P-loop_NTPase"/>
</dbReference>
<reference evidence="9 11" key="1">
    <citation type="journal article" date="2018" name="Front. Microbiol.">
        <title>Genome-Based Analysis Reveals the Taxonomy and Diversity of the Family Idiomarinaceae.</title>
        <authorList>
            <person name="Liu Y."/>
            <person name="Lai Q."/>
            <person name="Shao Z."/>
        </authorList>
    </citation>
    <scope>NUCLEOTIDE SEQUENCE [LARGE SCALE GENOMIC DNA]</scope>
    <source>
        <strain evidence="9 11">CF12-14</strain>
    </source>
</reference>
<comment type="caution">
    <text evidence="8">The sequence shown here is derived from an EMBL/GenBank/DDBJ whole genome shotgun (WGS) entry which is preliminary data.</text>
</comment>
<dbReference type="PANTHER" id="PTHR42961">
    <property type="entry name" value="IRON-SULFUR PROTEIN NUBPL"/>
    <property type="match status" value="1"/>
</dbReference>
<comment type="function">
    <text evidence="7">Binds and transfers iron-sulfur (Fe-S) clusters to target apoproteins. Can hydrolyze ATP.</text>
</comment>
<dbReference type="GO" id="GO:0016887">
    <property type="term" value="F:ATP hydrolysis activity"/>
    <property type="evidence" value="ECO:0007669"/>
    <property type="project" value="UniProtKB-UniRule"/>
</dbReference>
<name>A0A327X2Z1_9GAMM</name>
<comment type="similarity">
    <text evidence="6 7">Belongs to the Mrp/NBP35 ATP-binding proteins family.</text>
</comment>
<dbReference type="InterPro" id="IPR019591">
    <property type="entry name" value="Mrp/NBP35_ATP-bd"/>
</dbReference>
<evidence type="ECO:0000256" key="7">
    <source>
        <dbReference type="HAMAP-Rule" id="MF_02040"/>
    </source>
</evidence>
<dbReference type="GO" id="GO:0005829">
    <property type="term" value="C:cytosol"/>
    <property type="evidence" value="ECO:0007669"/>
    <property type="project" value="TreeGrafter"/>
</dbReference>
<dbReference type="GO" id="GO:0140663">
    <property type="term" value="F:ATP-dependent FeS chaperone activity"/>
    <property type="evidence" value="ECO:0007669"/>
    <property type="project" value="InterPro"/>
</dbReference>
<dbReference type="InterPro" id="IPR000808">
    <property type="entry name" value="Mrp-like_CS"/>
</dbReference>
<dbReference type="Proteomes" id="UP000287865">
    <property type="component" value="Unassembled WGS sequence"/>
</dbReference>
<evidence type="ECO:0000256" key="4">
    <source>
        <dbReference type="ARBA" id="ARBA00023004"/>
    </source>
</evidence>
<dbReference type="SUPFAM" id="SSF52540">
    <property type="entry name" value="P-loop containing nucleoside triphosphate hydrolases"/>
    <property type="match status" value="1"/>
</dbReference>
<dbReference type="CDD" id="cd02037">
    <property type="entry name" value="Mrp_NBP35"/>
    <property type="match status" value="1"/>
</dbReference>
<dbReference type="OrthoDB" id="9809679at2"/>
<sequence>MSHPLTNAFKAHCSALRSDIFDQGLLPQWLQVSGPKVTLSLPFAAAIEARRLIASDPLLKGYQWQIEQRIEALPRSQALQVPAAARNVIAVASGKGGVGKSSVCVNLALGLAATGARVGILDADIYGPSLPLMLGNEGEKLIFDEQRNMQPLKQKGLQVNSLGYLVDKDDATVWRGPMASGALQQLYNDTLWQDLDYLLIDMPPGTGDIQLTLAQKLPLTGALIVTTPQTVALRDAQKGIAMFRKVNVPIVGVLENMSGFMCSNCGHEDDIFGRDGAVDVADKQAVPLIGQWPLATALRESMDAGEPLVHAQPDHPYSKLVLESAQLLAMNAWALLTESSTD</sequence>
<protein>
    <recommendedName>
        <fullName evidence="7">Iron-sulfur cluster carrier protein</fullName>
    </recommendedName>
</protein>
<dbReference type="GO" id="GO:0016226">
    <property type="term" value="P:iron-sulfur cluster assembly"/>
    <property type="evidence" value="ECO:0007669"/>
    <property type="project" value="InterPro"/>
</dbReference>
<evidence type="ECO:0000256" key="6">
    <source>
        <dbReference type="ARBA" id="ARBA00024036"/>
    </source>
</evidence>
<reference evidence="8 10" key="2">
    <citation type="submission" date="2018-06" db="EMBL/GenBank/DDBJ databases">
        <title>Genomic Encyclopedia of Type Strains, Phase III (KMG-III): the genomes of soil and plant-associated and newly described type strains.</title>
        <authorList>
            <person name="Whitman W."/>
        </authorList>
    </citation>
    <scope>NUCLEOTIDE SEQUENCE [LARGE SCALE GENOMIC DNA]</scope>
    <source>
        <strain evidence="8 10">CGMCC 1.15366</strain>
    </source>
</reference>
<evidence type="ECO:0000313" key="8">
    <source>
        <dbReference type="EMBL" id="RAJ99002.1"/>
    </source>
</evidence>
<evidence type="ECO:0000313" key="11">
    <source>
        <dbReference type="Proteomes" id="UP000287865"/>
    </source>
</evidence>
<dbReference type="NCBIfam" id="NF008669">
    <property type="entry name" value="PRK11670.1"/>
    <property type="match status" value="1"/>
</dbReference>
<evidence type="ECO:0000256" key="5">
    <source>
        <dbReference type="ARBA" id="ARBA00023014"/>
    </source>
</evidence>
<feature type="binding site" evidence="7">
    <location>
        <begin position="94"/>
        <end position="101"/>
    </location>
    <ligand>
        <name>ATP</name>
        <dbReference type="ChEBI" id="CHEBI:30616"/>
    </ligand>
</feature>
<dbReference type="GO" id="GO:0051539">
    <property type="term" value="F:4 iron, 4 sulfur cluster binding"/>
    <property type="evidence" value="ECO:0007669"/>
    <property type="project" value="TreeGrafter"/>
</dbReference>
<dbReference type="PROSITE" id="PS01215">
    <property type="entry name" value="MRP"/>
    <property type="match status" value="1"/>
</dbReference>
<comment type="subunit">
    <text evidence="7">Homodimer.</text>
</comment>
<dbReference type="AlphaFoldDB" id="A0A327X2Z1"/>
<dbReference type="EMBL" id="QLMD01000004">
    <property type="protein sequence ID" value="RAJ99002.1"/>
    <property type="molecule type" value="Genomic_DNA"/>
</dbReference>
<gene>
    <name evidence="8" type="ORF">B0I24_104206</name>
    <name evidence="9" type="ORF">CWE07_06595</name>
</gene>
<evidence type="ECO:0000313" key="9">
    <source>
        <dbReference type="EMBL" id="RUO25137.1"/>
    </source>
</evidence>
<organism evidence="8 10">
    <name type="scientific">Aliidiomarina maris</name>
    <dbReference type="NCBI Taxonomy" id="531312"/>
    <lineage>
        <taxon>Bacteria</taxon>
        <taxon>Pseudomonadati</taxon>
        <taxon>Pseudomonadota</taxon>
        <taxon>Gammaproteobacteria</taxon>
        <taxon>Alteromonadales</taxon>
        <taxon>Idiomarinaceae</taxon>
        <taxon>Aliidiomarina</taxon>
    </lineage>
</organism>
<dbReference type="FunFam" id="3.40.50.300:FF:000418">
    <property type="entry name" value="Iron-sulfur cluster carrier protein"/>
    <property type="match status" value="1"/>
</dbReference>
<dbReference type="Proteomes" id="UP000249203">
    <property type="component" value="Unassembled WGS sequence"/>
</dbReference>
<keyword evidence="1 7" id="KW-0479">Metal-binding</keyword>
<dbReference type="Gene3D" id="3.40.50.300">
    <property type="entry name" value="P-loop containing nucleotide triphosphate hydrolases"/>
    <property type="match status" value="1"/>
</dbReference>
<dbReference type="InterPro" id="IPR044304">
    <property type="entry name" value="NUBPL-like"/>
</dbReference>
<keyword evidence="3 7" id="KW-0067">ATP-binding</keyword>